<accession>A0A7M1XN53</accession>
<dbReference type="PANTHER" id="PTHR31689">
    <property type="entry name" value="DIAMINOPIMELATE EPIMERASE, CHLOROPLASTIC"/>
    <property type="match status" value="1"/>
</dbReference>
<keyword evidence="5 8" id="KW-0457">Lysine biosynthesis</keyword>
<evidence type="ECO:0000256" key="7">
    <source>
        <dbReference type="ARBA" id="ARBA00051712"/>
    </source>
</evidence>
<evidence type="ECO:0000256" key="1">
    <source>
        <dbReference type="ARBA" id="ARBA00005196"/>
    </source>
</evidence>
<feature type="active site" description="Proton donor" evidence="8">
    <location>
        <position position="71"/>
    </location>
</feature>
<dbReference type="KEGG" id="trc:DYE49_01770"/>
<sequence length="282" mass="31012">MSFTKMHGCGNDYIYINCLKGIPFDPNRLASVMSPRHYSVGGDGIVLICASEIADFKMRMFNLDGSEGKMCGNAIRCVGKYVFENHLTDKLSLVIETLSGLKTLTLHKKNGKILGVTVDMGKASLEPEMIPVLAKDKFIQHPFEVNGVTYYGTAVSMGNPHVVIYMDDIYSLDLNKIGKDFEYHPLFPERVNTEFVKVKNRTNLEMRVYERGSGETFACGTGACAAAVSSVINGYCDYDTPIGVSLIGGTLTIVVDRDLNVKMTGPATKVYDGVFAYECETE</sequence>
<evidence type="ECO:0000256" key="2">
    <source>
        <dbReference type="ARBA" id="ARBA00010219"/>
    </source>
</evidence>
<name>A0A7M1XN53_9SPIR</name>
<dbReference type="UniPathway" id="UPA00034">
    <property type="reaction ID" value="UER00025"/>
</dbReference>
<dbReference type="HAMAP" id="MF_00197">
    <property type="entry name" value="DAP_epimerase"/>
    <property type="match status" value="1"/>
</dbReference>
<dbReference type="InterPro" id="IPR018510">
    <property type="entry name" value="DAP_epimerase_AS"/>
</dbReference>
<dbReference type="Proteomes" id="UP000593591">
    <property type="component" value="Chromosome"/>
</dbReference>
<comment type="catalytic activity">
    <reaction evidence="7 8">
        <text>(2S,6S)-2,6-diaminopimelate = meso-2,6-diaminopimelate</text>
        <dbReference type="Rhea" id="RHEA:15393"/>
        <dbReference type="ChEBI" id="CHEBI:57609"/>
        <dbReference type="ChEBI" id="CHEBI:57791"/>
        <dbReference type="EC" id="5.1.1.7"/>
    </reaction>
</comment>
<dbReference type="GO" id="GO:0008837">
    <property type="term" value="F:diaminopimelate epimerase activity"/>
    <property type="evidence" value="ECO:0007669"/>
    <property type="project" value="UniProtKB-UniRule"/>
</dbReference>
<comment type="subunit">
    <text evidence="8">Homodimer.</text>
</comment>
<dbReference type="GO" id="GO:0009089">
    <property type="term" value="P:lysine biosynthetic process via diaminopimelate"/>
    <property type="evidence" value="ECO:0007669"/>
    <property type="project" value="UniProtKB-UniRule"/>
</dbReference>
<feature type="binding site" evidence="8">
    <location>
        <position position="192"/>
    </location>
    <ligand>
        <name>substrate</name>
    </ligand>
</feature>
<reference evidence="10 11" key="1">
    <citation type="submission" date="2018-08" db="EMBL/GenBank/DDBJ databases">
        <title>The first complete genome of Treponema rectale (CHPAT), a commensal spirochete of the bovine rectum.</title>
        <authorList>
            <person name="Staton G.J."/>
            <person name="Clegg S.R."/>
            <person name="Carter S.D."/>
            <person name="Radford A.D."/>
            <person name="Darby A."/>
            <person name="Hall N."/>
            <person name="Birtles R.J."/>
            <person name="Evans N.J."/>
        </authorList>
    </citation>
    <scope>NUCLEOTIDE SEQUENCE [LARGE SCALE GENOMIC DNA]</scope>
    <source>
        <strain evidence="10 11">CHPA</strain>
    </source>
</reference>
<comment type="caution">
    <text evidence="8">Lacks conserved residue(s) required for the propagation of feature annotation.</text>
</comment>
<comment type="pathway">
    <text evidence="1 8">Amino-acid biosynthesis; L-lysine biosynthesis via DAP pathway; DL-2,6-diaminopimelate from LL-2,6-diaminopimelate: step 1/1.</text>
</comment>
<keyword evidence="8" id="KW-0963">Cytoplasm</keyword>
<comment type="subcellular location">
    <subcellularLocation>
        <location evidence="8">Cytoplasm</location>
    </subcellularLocation>
</comment>
<dbReference type="EC" id="5.1.1.7" evidence="3 8"/>
<dbReference type="GO" id="GO:0005829">
    <property type="term" value="C:cytosol"/>
    <property type="evidence" value="ECO:0007669"/>
    <property type="project" value="TreeGrafter"/>
</dbReference>
<evidence type="ECO:0000313" key="11">
    <source>
        <dbReference type="Proteomes" id="UP000593591"/>
    </source>
</evidence>
<feature type="site" description="Could be important to modulate the pK values of the two catalytic cysteine residues" evidence="8">
    <location>
        <position position="161"/>
    </location>
</feature>
<gene>
    <name evidence="8" type="primary">dapF</name>
    <name evidence="10" type="ORF">DYE49_01770</name>
</gene>
<evidence type="ECO:0000256" key="8">
    <source>
        <dbReference type="HAMAP-Rule" id="MF_00197"/>
    </source>
</evidence>
<comment type="similarity">
    <text evidence="2 8">Belongs to the diaminopimelate epimerase family.</text>
</comment>
<feature type="binding site" evidence="8">
    <location>
        <begin position="72"/>
        <end position="73"/>
    </location>
    <ligand>
        <name>substrate</name>
    </ligand>
</feature>
<organism evidence="10 11">
    <name type="scientific">Treponema rectale</name>
    <dbReference type="NCBI Taxonomy" id="744512"/>
    <lineage>
        <taxon>Bacteria</taxon>
        <taxon>Pseudomonadati</taxon>
        <taxon>Spirochaetota</taxon>
        <taxon>Spirochaetia</taxon>
        <taxon>Spirochaetales</taxon>
        <taxon>Treponemataceae</taxon>
        <taxon>Treponema</taxon>
    </lineage>
</organism>
<proteinExistence type="inferred from homology"/>
<feature type="binding site" evidence="8">
    <location>
        <position position="11"/>
    </location>
    <ligand>
        <name>substrate</name>
    </ligand>
</feature>
<evidence type="ECO:0000256" key="9">
    <source>
        <dbReference type="PROSITE-ProRule" id="PRU10125"/>
    </source>
</evidence>
<evidence type="ECO:0000256" key="5">
    <source>
        <dbReference type="ARBA" id="ARBA00023154"/>
    </source>
</evidence>
<feature type="binding site" evidence="8">
    <location>
        <begin position="210"/>
        <end position="211"/>
    </location>
    <ligand>
        <name>substrate</name>
    </ligand>
</feature>
<dbReference type="EMBL" id="CP031517">
    <property type="protein sequence ID" value="QOS41196.1"/>
    <property type="molecule type" value="Genomic_DNA"/>
</dbReference>
<protein>
    <recommendedName>
        <fullName evidence="3 8">Diaminopimelate epimerase</fullName>
        <shortName evidence="8">DAP epimerase</shortName>
        <ecNumber evidence="3 8">5.1.1.7</ecNumber>
    </recommendedName>
    <alternativeName>
        <fullName evidence="8">PLP-independent amino acid racemase</fullName>
    </alternativeName>
</protein>
<dbReference type="NCBIfam" id="TIGR00652">
    <property type="entry name" value="DapF"/>
    <property type="match status" value="1"/>
</dbReference>
<evidence type="ECO:0000256" key="4">
    <source>
        <dbReference type="ARBA" id="ARBA00022605"/>
    </source>
</evidence>
<feature type="binding site" evidence="8">
    <location>
        <position position="62"/>
    </location>
    <ligand>
        <name>substrate</name>
    </ligand>
</feature>
<dbReference type="InterPro" id="IPR001653">
    <property type="entry name" value="DAP_epimerase_DapF"/>
</dbReference>
<dbReference type="AlphaFoldDB" id="A0A7M1XN53"/>
<dbReference type="Pfam" id="PF01678">
    <property type="entry name" value="DAP_epimerase"/>
    <property type="match status" value="2"/>
</dbReference>
<dbReference type="SUPFAM" id="SSF54506">
    <property type="entry name" value="Diaminopimelate epimerase-like"/>
    <property type="match status" value="2"/>
</dbReference>
<feature type="binding site" evidence="8">
    <location>
        <begin position="220"/>
        <end position="221"/>
    </location>
    <ligand>
        <name>substrate</name>
    </ligand>
</feature>
<feature type="binding site" evidence="8">
    <location>
        <position position="159"/>
    </location>
    <ligand>
        <name>substrate</name>
    </ligand>
</feature>
<dbReference type="PANTHER" id="PTHR31689:SF0">
    <property type="entry name" value="DIAMINOPIMELATE EPIMERASE"/>
    <property type="match status" value="1"/>
</dbReference>
<dbReference type="Gene3D" id="3.10.310.10">
    <property type="entry name" value="Diaminopimelate Epimerase, Chain A, domain 1"/>
    <property type="match status" value="2"/>
</dbReference>
<keyword evidence="6 8" id="KW-0413">Isomerase</keyword>
<feature type="site" description="Could be important to modulate the pK values of the two catalytic cysteine residues" evidence="8">
    <location>
        <position position="210"/>
    </location>
</feature>
<feature type="active site" description="Proton acceptor" evidence="8">
    <location>
        <position position="219"/>
    </location>
</feature>
<dbReference type="PROSITE" id="PS01326">
    <property type="entry name" value="DAP_EPIMERASE"/>
    <property type="match status" value="1"/>
</dbReference>
<evidence type="ECO:0000256" key="6">
    <source>
        <dbReference type="ARBA" id="ARBA00023235"/>
    </source>
</evidence>
<evidence type="ECO:0000313" key="10">
    <source>
        <dbReference type="EMBL" id="QOS41196.1"/>
    </source>
</evidence>
<keyword evidence="4 8" id="KW-0028">Amino-acid biosynthesis</keyword>
<comment type="function">
    <text evidence="8">Catalyzes the stereoinversion of LL-2,6-diaminopimelate (L,L-DAP) to meso-diaminopimelate (meso-DAP), a precursor of L-lysine and an essential component of the bacterial peptidoglycan.</text>
</comment>
<evidence type="ECO:0000256" key="3">
    <source>
        <dbReference type="ARBA" id="ARBA00013080"/>
    </source>
</evidence>
<feature type="active site" evidence="9">
    <location>
        <position position="71"/>
    </location>
</feature>